<dbReference type="Proteomes" id="UP000037953">
    <property type="component" value="Unassembled WGS sequence"/>
</dbReference>
<organism evidence="1 2">
    <name type="scientific">Chryseobacterium indologenes</name>
    <name type="common">Flavobacterium indologenes</name>
    <dbReference type="NCBI Taxonomy" id="253"/>
    <lineage>
        <taxon>Bacteria</taxon>
        <taxon>Pseudomonadati</taxon>
        <taxon>Bacteroidota</taxon>
        <taxon>Flavobacteriia</taxon>
        <taxon>Flavobacteriales</taxon>
        <taxon>Weeksellaceae</taxon>
        <taxon>Chryseobacterium group</taxon>
        <taxon>Chryseobacterium</taxon>
    </lineage>
</organism>
<protein>
    <submittedName>
        <fullName evidence="1">Uncharacterized protein</fullName>
    </submittedName>
</protein>
<dbReference type="AlphaFoldDB" id="A0A0N0IY38"/>
<dbReference type="PATRIC" id="fig|253.9.peg.443"/>
<reference evidence="1 2" key="1">
    <citation type="journal article" date="2015" name="Genom Data">
        <title>Draft genome sequence of a multidrug-resistant Chryseobacterium indologenes isolate from Malaysia.</title>
        <authorList>
            <person name="Yu C.Y."/>
            <person name="Ang G.Y."/>
            <person name="Cheng H.J."/>
            <person name="Cheong Y.M."/>
            <person name="Yin W.F."/>
            <person name="Chan K.G."/>
        </authorList>
    </citation>
    <scope>NUCLEOTIDE SEQUENCE [LARGE SCALE GENOMIC DNA]</scope>
    <source>
        <strain evidence="1 2">CI_885</strain>
    </source>
</reference>
<comment type="caution">
    <text evidence="1">The sequence shown here is derived from an EMBL/GenBank/DDBJ whole genome shotgun (WGS) entry which is preliminary data.</text>
</comment>
<name>A0A0N0IY38_CHRID</name>
<gene>
    <name evidence="1" type="ORF">AOB46_02100</name>
</gene>
<reference evidence="2" key="2">
    <citation type="submission" date="2015-09" db="EMBL/GenBank/DDBJ databases">
        <title>Draft genome sequence of a multidrug-resistant Chryseobacterium indologenes isolate from Malaysia.</title>
        <authorList>
            <person name="Yu C.Y."/>
            <person name="Ang G.Y."/>
            <person name="Chan K.-G."/>
        </authorList>
    </citation>
    <scope>NUCLEOTIDE SEQUENCE [LARGE SCALE GENOMIC DNA]</scope>
    <source>
        <strain evidence="2">CI_885</strain>
    </source>
</reference>
<accession>A0A0N0IY38</accession>
<dbReference type="EMBL" id="LJOD01000001">
    <property type="protein sequence ID" value="KPE52811.1"/>
    <property type="molecule type" value="Genomic_DNA"/>
</dbReference>
<proteinExistence type="predicted"/>
<evidence type="ECO:0000313" key="1">
    <source>
        <dbReference type="EMBL" id="KPE52811.1"/>
    </source>
</evidence>
<evidence type="ECO:0000313" key="2">
    <source>
        <dbReference type="Proteomes" id="UP000037953"/>
    </source>
</evidence>
<sequence length="224" mass="26380">MPAFVSCHSSVNASKDISVGSINDSINLYAFIGEKISVEEFDPNINNEITGKEIDEETGDSVRVIKQHFVMDKAYRCKYKIVKNIFNNLPNDTIEFVAYDHYGKPAFSERDFAILYLSENKKDNHYFHQKYQYDGVFRDKDGNYYSYPKFRNTEDLNYAKENIKSFKANLKNEKFNLTNLNSEVRKTYYPEEFYAIKNNFAFPIKGLYLNELIHYRLKTSFKDL</sequence>